<accession>A0A812T6N4</accession>
<feature type="compositionally biased region" description="Polar residues" evidence="1">
    <location>
        <begin position="169"/>
        <end position="181"/>
    </location>
</feature>
<comment type="caution">
    <text evidence="2">The sequence shown here is derived from an EMBL/GenBank/DDBJ whole genome shotgun (WGS) entry which is preliminary data.</text>
</comment>
<keyword evidence="3" id="KW-1185">Reference proteome</keyword>
<sequence length="302" mass="33459">MAVTSWAPYAVHFREAGARLEFSLLRGRGPARGWVSLRVKGRSLLEAVTIPEEPETQVPQVALEDPDLGVANGWANWHGFRRALDIHATTCVANFRDVADSSQPILCRNGRTLRRGRLFRSGHMAAATAEDLVVLRELQLRTYVDLREGMDFEGADAPVYVELFPPSPKQTRNMPQGSQGESKLESARLTGSKDSEERSTRRVSCPLTKDLRLRPWTAAEKEGLEVRILAKDTMRCMRSGLEFMVVPAADSILGLFSCRMLAKGGLNVASHLAAVNRAVLFVNAEELRKALLVLTEDSHGRQ</sequence>
<feature type="region of interest" description="Disordered" evidence="1">
    <location>
        <begin position="164"/>
        <end position="203"/>
    </location>
</feature>
<dbReference type="GO" id="GO:0004721">
    <property type="term" value="F:phosphoprotein phosphatase activity"/>
    <property type="evidence" value="ECO:0007669"/>
    <property type="project" value="InterPro"/>
</dbReference>
<feature type="compositionally biased region" description="Basic and acidic residues" evidence="1">
    <location>
        <begin position="182"/>
        <end position="200"/>
    </location>
</feature>
<name>A0A812T6N4_SYMPI</name>
<dbReference type="Proteomes" id="UP000649617">
    <property type="component" value="Unassembled WGS sequence"/>
</dbReference>
<dbReference type="AlphaFoldDB" id="A0A812T6N4"/>
<organism evidence="2 3">
    <name type="scientific">Symbiodinium pilosum</name>
    <name type="common">Dinoflagellate</name>
    <dbReference type="NCBI Taxonomy" id="2952"/>
    <lineage>
        <taxon>Eukaryota</taxon>
        <taxon>Sar</taxon>
        <taxon>Alveolata</taxon>
        <taxon>Dinophyceae</taxon>
        <taxon>Suessiales</taxon>
        <taxon>Symbiodiniaceae</taxon>
        <taxon>Symbiodinium</taxon>
    </lineage>
</organism>
<dbReference type="Pfam" id="PF13350">
    <property type="entry name" value="Y_phosphatase3"/>
    <property type="match status" value="1"/>
</dbReference>
<dbReference type="InterPro" id="IPR026893">
    <property type="entry name" value="Tyr/Ser_Pase_IphP-type"/>
</dbReference>
<reference evidence="2" key="1">
    <citation type="submission" date="2021-02" db="EMBL/GenBank/DDBJ databases">
        <authorList>
            <person name="Dougan E. K."/>
            <person name="Rhodes N."/>
            <person name="Thang M."/>
            <person name="Chan C."/>
        </authorList>
    </citation>
    <scope>NUCLEOTIDE SEQUENCE</scope>
</reference>
<dbReference type="EMBL" id="CAJNIZ010029003">
    <property type="protein sequence ID" value="CAE7512864.1"/>
    <property type="molecule type" value="Genomic_DNA"/>
</dbReference>
<dbReference type="Gene3D" id="3.90.190.10">
    <property type="entry name" value="Protein tyrosine phosphatase superfamily"/>
    <property type="match status" value="1"/>
</dbReference>
<dbReference type="OrthoDB" id="9988524at2759"/>
<gene>
    <name evidence="2" type="ORF">SPIL2461_LOCUS13360</name>
</gene>
<proteinExistence type="predicted"/>
<protein>
    <submittedName>
        <fullName evidence="2">Uncharacterized protein</fullName>
    </submittedName>
</protein>
<dbReference type="InterPro" id="IPR029021">
    <property type="entry name" value="Prot-tyrosine_phosphatase-like"/>
</dbReference>
<evidence type="ECO:0000313" key="2">
    <source>
        <dbReference type="EMBL" id="CAE7512864.1"/>
    </source>
</evidence>
<dbReference type="SUPFAM" id="SSF52799">
    <property type="entry name" value="(Phosphotyrosine protein) phosphatases II"/>
    <property type="match status" value="1"/>
</dbReference>
<evidence type="ECO:0000313" key="3">
    <source>
        <dbReference type="Proteomes" id="UP000649617"/>
    </source>
</evidence>
<evidence type="ECO:0000256" key="1">
    <source>
        <dbReference type="SAM" id="MobiDB-lite"/>
    </source>
</evidence>